<reference evidence="1 3" key="1">
    <citation type="journal article" date="2014" name="Am. J. Bot.">
        <title>Genome assembly and annotation for red clover (Trifolium pratense; Fabaceae).</title>
        <authorList>
            <person name="Istvanek J."/>
            <person name="Jaros M."/>
            <person name="Krenek A."/>
            <person name="Repkova J."/>
        </authorList>
    </citation>
    <scope>NUCLEOTIDE SEQUENCE [LARGE SCALE GENOMIC DNA]</scope>
    <source>
        <strain evidence="3">cv. Tatra</strain>
        <tissue evidence="1">Young leaves</tissue>
    </source>
</reference>
<proteinExistence type="predicted"/>
<dbReference type="Proteomes" id="UP000236291">
    <property type="component" value="Unassembled WGS sequence"/>
</dbReference>
<gene>
    <name evidence="2" type="ORF">L195_g015944</name>
    <name evidence="1" type="ORF">L195_g034188</name>
</gene>
<reference evidence="1 3" key="2">
    <citation type="journal article" date="2017" name="Front. Plant Sci.">
        <title>Gene Classification and Mining of Molecular Markers Useful in Red Clover (Trifolium pratense) Breeding.</title>
        <authorList>
            <person name="Istvanek J."/>
            <person name="Dluhosova J."/>
            <person name="Dluhos P."/>
            <person name="Patkova L."/>
            <person name="Nedelnik J."/>
            <person name="Repkova J."/>
        </authorList>
    </citation>
    <scope>NUCLEOTIDE SEQUENCE [LARGE SCALE GENOMIC DNA]</scope>
    <source>
        <strain evidence="3">cv. Tatra</strain>
        <tissue evidence="1">Young leaves</tissue>
    </source>
</reference>
<evidence type="ECO:0000313" key="2">
    <source>
        <dbReference type="EMBL" id="PNX92802.1"/>
    </source>
</evidence>
<sequence length="23" mass="2704">MRVKKKKKYAILSDAVGNRTRQL</sequence>
<protein>
    <submittedName>
        <fullName evidence="1">Uncharacterized protein</fullName>
    </submittedName>
</protein>
<accession>A0A2K3LI50</accession>
<name>A0A2K3LI50_TRIPR</name>
<comment type="caution">
    <text evidence="1">The sequence shown here is derived from an EMBL/GenBank/DDBJ whole genome shotgun (WGS) entry which is preliminary data.</text>
</comment>
<evidence type="ECO:0000313" key="3">
    <source>
        <dbReference type="Proteomes" id="UP000236291"/>
    </source>
</evidence>
<dbReference type="EMBL" id="ASHM01010922">
    <property type="protein sequence ID" value="PNX92802.1"/>
    <property type="molecule type" value="Genomic_DNA"/>
</dbReference>
<feature type="non-terminal residue" evidence="1">
    <location>
        <position position="23"/>
    </location>
</feature>
<evidence type="ECO:0000313" key="1">
    <source>
        <dbReference type="EMBL" id="PNX78211.1"/>
    </source>
</evidence>
<organism evidence="1 3">
    <name type="scientific">Trifolium pratense</name>
    <name type="common">Red clover</name>
    <dbReference type="NCBI Taxonomy" id="57577"/>
    <lineage>
        <taxon>Eukaryota</taxon>
        <taxon>Viridiplantae</taxon>
        <taxon>Streptophyta</taxon>
        <taxon>Embryophyta</taxon>
        <taxon>Tracheophyta</taxon>
        <taxon>Spermatophyta</taxon>
        <taxon>Magnoliopsida</taxon>
        <taxon>eudicotyledons</taxon>
        <taxon>Gunneridae</taxon>
        <taxon>Pentapetalae</taxon>
        <taxon>rosids</taxon>
        <taxon>fabids</taxon>
        <taxon>Fabales</taxon>
        <taxon>Fabaceae</taxon>
        <taxon>Papilionoideae</taxon>
        <taxon>50 kb inversion clade</taxon>
        <taxon>NPAAA clade</taxon>
        <taxon>Hologalegina</taxon>
        <taxon>IRL clade</taxon>
        <taxon>Trifolieae</taxon>
        <taxon>Trifolium</taxon>
    </lineage>
</organism>
<dbReference type="EMBL" id="ASHM01033695">
    <property type="protein sequence ID" value="PNX78211.1"/>
    <property type="molecule type" value="Genomic_DNA"/>
</dbReference>
<dbReference type="AlphaFoldDB" id="A0A2K3LI50"/>